<dbReference type="GO" id="GO:0003735">
    <property type="term" value="F:structural constituent of ribosome"/>
    <property type="evidence" value="ECO:0007669"/>
    <property type="project" value="UniProtKB-UniRule"/>
</dbReference>
<comment type="caution">
    <text evidence="7">The sequence shown here is derived from an EMBL/GenBank/DDBJ whole genome shotgun (WGS) entry which is preliminary data.</text>
</comment>
<dbReference type="PANTHER" id="PTHR10744:SF1">
    <property type="entry name" value="SMALL RIBOSOMAL SUBUNIT PROTEIN US17M"/>
    <property type="match status" value="1"/>
</dbReference>
<evidence type="ECO:0000256" key="2">
    <source>
        <dbReference type="ARBA" id="ARBA00022730"/>
    </source>
</evidence>
<evidence type="ECO:0000256" key="3">
    <source>
        <dbReference type="ARBA" id="ARBA00022884"/>
    </source>
</evidence>
<evidence type="ECO:0000313" key="7">
    <source>
        <dbReference type="EMBL" id="MDA0183554.1"/>
    </source>
</evidence>
<evidence type="ECO:0000256" key="1">
    <source>
        <dbReference type="ARBA" id="ARBA00010254"/>
    </source>
</evidence>
<keyword evidence="5 6" id="KW-0687">Ribonucleoprotein</keyword>
<comment type="function">
    <text evidence="6">One of the primary rRNA binding proteins, it binds specifically to the 5'-end of 16S ribosomal RNA.</text>
</comment>
<gene>
    <name evidence="6 7" type="primary">rpsQ</name>
    <name evidence="7" type="ORF">OJ997_24810</name>
</gene>
<organism evidence="7 8">
    <name type="scientific">Solirubrobacter phytolaccae</name>
    <dbReference type="NCBI Taxonomy" id="1404360"/>
    <lineage>
        <taxon>Bacteria</taxon>
        <taxon>Bacillati</taxon>
        <taxon>Actinomycetota</taxon>
        <taxon>Thermoleophilia</taxon>
        <taxon>Solirubrobacterales</taxon>
        <taxon>Solirubrobacteraceae</taxon>
        <taxon>Solirubrobacter</taxon>
    </lineage>
</organism>
<keyword evidence="2 6" id="KW-0699">rRNA-binding</keyword>
<name>A0A9X3NCE9_9ACTN</name>
<dbReference type="PANTHER" id="PTHR10744">
    <property type="entry name" value="40S RIBOSOMAL PROTEIN S11 FAMILY MEMBER"/>
    <property type="match status" value="1"/>
</dbReference>
<dbReference type="InterPro" id="IPR012340">
    <property type="entry name" value="NA-bd_OB-fold"/>
</dbReference>
<dbReference type="Gene3D" id="2.40.50.140">
    <property type="entry name" value="Nucleic acid-binding proteins"/>
    <property type="match status" value="1"/>
</dbReference>
<dbReference type="InterPro" id="IPR019984">
    <property type="entry name" value="Ribosomal_uS17_bact/chlr"/>
</dbReference>
<dbReference type="Proteomes" id="UP001147653">
    <property type="component" value="Unassembled WGS sequence"/>
</dbReference>
<dbReference type="NCBIfam" id="NF004123">
    <property type="entry name" value="PRK05610.1"/>
    <property type="match status" value="1"/>
</dbReference>
<evidence type="ECO:0000256" key="6">
    <source>
        <dbReference type="HAMAP-Rule" id="MF_01345"/>
    </source>
</evidence>
<dbReference type="AlphaFoldDB" id="A0A9X3NCE9"/>
<protein>
    <recommendedName>
        <fullName evidence="6">Small ribosomal subunit protein uS17</fullName>
    </recommendedName>
</protein>
<sequence>MRQGIVVSDKPDKTVVVRVDIARRHRRYHKILRSSITLHVHDESNNAHEGDTVRVQECRPMSRTKRWRLIEVLERAK</sequence>
<dbReference type="NCBIfam" id="TIGR03635">
    <property type="entry name" value="uS17_bact"/>
    <property type="match status" value="1"/>
</dbReference>
<dbReference type="CDD" id="cd00364">
    <property type="entry name" value="Ribosomal_uS17"/>
    <property type="match status" value="1"/>
</dbReference>
<dbReference type="SUPFAM" id="SSF50249">
    <property type="entry name" value="Nucleic acid-binding proteins"/>
    <property type="match status" value="1"/>
</dbReference>
<dbReference type="HAMAP" id="MF_01345_B">
    <property type="entry name" value="Ribosomal_uS17_B"/>
    <property type="match status" value="1"/>
</dbReference>
<dbReference type="GO" id="GO:0006412">
    <property type="term" value="P:translation"/>
    <property type="evidence" value="ECO:0007669"/>
    <property type="project" value="UniProtKB-UniRule"/>
</dbReference>
<dbReference type="Pfam" id="PF00366">
    <property type="entry name" value="Ribosomal_S17"/>
    <property type="match status" value="1"/>
</dbReference>
<dbReference type="InterPro" id="IPR000266">
    <property type="entry name" value="Ribosomal_uS17"/>
</dbReference>
<dbReference type="EMBL" id="JAPDDP010000056">
    <property type="protein sequence ID" value="MDA0183554.1"/>
    <property type="molecule type" value="Genomic_DNA"/>
</dbReference>
<keyword evidence="3 6" id="KW-0694">RNA-binding</keyword>
<accession>A0A9X3NCE9</accession>
<evidence type="ECO:0000256" key="4">
    <source>
        <dbReference type="ARBA" id="ARBA00022980"/>
    </source>
</evidence>
<evidence type="ECO:0000313" key="8">
    <source>
        <dbReference type="Proteomes" id="UP001147653"/>
    </source>
</evidence>
<dbReference type="GO" id="GO:0019843">
    <property type="term" value="F:rRNA binding"/>
    <property type="evidence" value="ECO:0007669"/>
    <property type="project" value="UniProtKB-UniRule"/>
</dbReference>
<evidence type="ECO:0000256" key="5">
    <source>
        <dbReference type="ARBA" id="ARBA00023274"/>
    </source>
</evidence>
<keyword evidence="4 6" id="KW-0689">Ribosomal protein</keyword>
<reference evidence="7" key="1">
    <citation type="submission" date="2022-10" db="EMBL/GenBank/DDBJ databases">
        <title>The WGS of Solirubrobacter phytolaccae KCTC 29190.</title>
        <authorList>
            <person name="Jiang Z."/>
        </authorList>
    </citation>
    <scope>NUCLEOTIDE SEQUENCE</scope>
    <source>
        <strain evidence="7">KCTC 29190</strain>
    </source>
</reference>
<keyword evidence="8" id="KW-1185">Reference proteome</keyword>
<dbReference type="PRINTS" id="PR00973">
    <property type="entry name" value="RIBOSOMALS17"/>
</dbReference>
<proteinExistence type="inferred from homology"/>
<comment type="similarity">
    <text evidence="1 6">Belongs to the universal ribosomal protein uS17 family.</text>
</comment>
<comment type="subunit">
    <text evidence="6">Part of the 30S ribosomal subunit.</text>
</comment>
<dbReference type="GO" id="GO:0022627">
    <property type="term" value="C:cytosolic small ribosomal subunit"/>
    <property type="evidence" value="ECO:0007669"/>
    <property type="project" value="UniProtKB-UniRule"/>
</dbReference>